<protein>
    <submittedName>
        <fullName evidence="1">Uncharacterized protein</fullName>
    </submittedName>
</protein>
<sequence>MSTDPQKPLGANHAPVTADIDDNLRTDVSTLKSHAYSIYTPALDTITTQSHAKFLAFLQGLFYWQPGPYFNDQKYRLSNDPVERLQFDRGKERAIEE</sequence>
<organism evidence="1 2">
    <name type="scientific">Cudoniella acicularis</name>
    <dbReference type="NCBI Taxonomy" id="354080"/>
    <lineage>
        <taxon>Eukaryota</taxon>
        <taxon>Fungi</taxon>
        <taxon>Dikarya</taxon>
        <taxon>Ascomycota</taxon>
        <taxon>Pezizomycotina</taxon>
        <taxon>Leotiomycetes</taxon>
        <taxon>Helotiales</taxon>
        <taxon>Tricladiaceae</taxon>
        <taxon>Cudoniella</taxon>
    </lineage>
</organism>
<dbReference type="Proteomes" id="UP000566819">
    <property type="component" value="Unassembled WGS sequence"/>
</dbReference>
<accession>A0A8H4R8B0</accession>
<evidence type="ECO:0000313" key="1">
    <source>
        <dbReference type="EMBL" id="KAF4624758.1"/>
    </source>
</evidence>
<dbReference type="AlphaFoldDB" id="A0A8H4R8B0"/>
<evidence type="ECO:0000313" key="2">
    <source>
        <dbReference type="Proteomes" id="UP000566819"/>
    </source>
</evidence>
<dbReference type="EMBL" id="JAAMPI010001562">
    <property type="protein sequence ID" value="KAF4624758.1"/>
    <property type="molecule type" value="Genomic_DNA"/>
</dbReference>
<keyword evidence="2" id="KW-1185">Reference proteome</keyword>
<gene>
    <name evidence="1" type="ORF">G7Y89_g13412</name>
</gene>
<reference evidence="1 2" key="1">
    <citation type="submission" date="2020-03" db="EMBL/GenBank/DDBJ databases">
        <title>Draft Genome Sequence of Cudoniella acicularis.</title>
        <authorList>
            <person name="Buettner E."/>
            <person name="Kellner H."/>
        </authorList>
    </citation>
    <scope>NUCLEOTIDE SEQUENCE [LARGE SCALE GENOMIC DNA]</scope>
    <source>
        <strain evidence="1 2">DSM 108380</strain>
    </source>
</reference>
<name>A0A8H4R8B0_9HELO</name>
<comment type="caution">
    <text evidence="1">The sequence shown here is derived from an EMBL/GenBank/DDBJ whole genome shotgun (WGS) entry which is preliminary data.</text>
</comment>
<proteinExistence type="predicted"/>